<feature type="non-terminal residue" evidence="1">
    <location>
        <position position="360"/>
    </location>
</feature>
<protein>
    <submittedName>
        <fullName evidence="1">Uncharacterized protein</fullName>
    </submittedName>
</protein>
<sequence length="360" mass="42660">RLLFVIATSKRKLKFEDIVKAAGLEIKRFSKWMKFIWSEDGVPRTHDKAVKNAADYLLNNIMTQKFKQKFNLKGNEAPSIPQLRIDHMDFTRAFDSYKISYYDILKQASLIPKIVLHRWDFLDWNEDGNPRTYEDVVKNAADYLKNNIITNGFLKKYNLKQDEGPKREYIKEAGRYDFIRALQERHIPYNKVLIKAGLTINRRIGVWNFLNWSEDENPRTYDEAVENAANYLLNNVISKNFKKKYNIEEGIAPSIPLLEKTYNDFISAFYYRKISYNDIKYKAGLKRSPIYPKDYYRDFPIIANLKKLKKFPKLLDHLKYVEEWGTFPDKIINNYKNCTRISDFGGKISNIEPKEAKYNF</sequence>
<reference evidence="1" key="1">
    <citation type="journal article" date="2014" name="Front. Microbiol.">
        <title>High frequency of phylogenetically diverse reductive dehalogenase-homologous genes in deep subseafloor sedimentary metagenomes.</title>
        <authorList>
            <person name="Kawai M."/>
            <person name="Futagami T."/>
            <person name="Toyoda A."/>
            <person name="Takaki Y."/>
            <person name="Nishi S."/>
            <person name="Hori S."/>
            <person name="Arai W."/>
            <person name="Tsubouchi T."/>
            <person name="Morono Y."/>
            <person name="Uchiyama I."/>
            <person name="Ito T."/>
            <person name="Fujiyama A."/>
            <person name="Inagaki F."/>
            <person name="Takami H."/>
        </authorList>
    </citation>
    <scope>NUCLEOTIDE SEQUENCE</scope>
    <source>
        <strain evidence="1">Expedition CK06-06</strain>
    </source>
</reference>
<comment type="caution">
    <text evidence="1">The sequence shown here is derived from an EMBL/GenBank/DDBJ whole genome shotgun (WGS) entry which is preliminary data.</text>
</comment>
<evidence type="ECO:0000313" key="1">
    <source>
        <dbReference type="EMBL" id="GAG79443.1"/>
    </source>
</evidence>
<feature type="non-terminal residue" evidence="1">
    <location>
        <position position="1"/>
    </location>
</feature>
<organism evidence="1">
    <name type="scientific">marine sediment metagenome</name>
    <dbReference type="NCBI Taxonomy" id="412755"/>
    <lineage>
        <taxon>unclassified sequences</taxon>
        <taxon>metagenomes</taxon>
        <taxon>ecological metagenomes</taxon>
    </lineage>
</organism>
<proteinExistence type="predicted"/>
<gene>
    <name evidence="1" type="ORF">S01H4_21361</name>
</gene>
<name>X1B5J4_9ZZZZ</name>
<dbReference type="EMBL" id="BART01009669">
    <property type="protein sequence ID" value="GAG79443.1"/>
    <property type="molecule type" value="Genomic_DNA"/>
</dbReference>
<accession>X1B5J4</accession>
<dbReference type="AlphaFoldDB" id="X1B5J4"/>